<reference evidence="1 2" key="1">
    <citation type="submission" date="2020-07" db="EMBL/GenBank/DDBJ databases">
        <authorList>
            <person name="Partida-Martinez L."/>
            <person name="Huntemann M."/>
            <person name="Clum A."/>
            <person name="Wang J."/>
            <person name="Palaniappan K."/>
            <person name="Ritter S."/>
            <person name="Chen I.-M."/>
            <person name="Stamatis D."/>
            <person name="Reddy T."/>
            <person name="O'Malley R."/>
            <person name="Daum C."/>
            <person name="Shapiro N."/>
            <person name="Ivanova N."/>
            <person name="Kyrpides N."/>
            <person name="Woyke T."/>
        </authorList>
    </citation>
    <scope>NUCLEOTIDE SEQUENCE [LARGE SCALE GENOMIC DNA]</scope>
    <source>
        <strain evidence="1 2">AS2.3</strain>
    </source>
</reference>
<reference evidence="1 2" key="2">
    <citation type="submission" date="2020-08" db="EMBL/GenBank/DDBJ databases">
        <title>The Agave Microbiome: Exploring the role of microbial communities in plant adaptations to desert environments.</title>
        <authorList>
            <person name="Partida-Martinez L.P."/>
        </authorList>
    </citation>
    <scope>NUCLEOTIDE SEQUENCE [LARGE SCALE GENOMIC DNA]</scope>
    <source>
        <strain evidence="1 2">AS2.3</strain>
    </source>
</reference>
<comment type="caution">
    <text evidence="1">The sequence shown here is derived from an EMBL/GenBank/DDBJ whole genome shotgun (WGS) entry which is preliminary data.</text>
</comment>
<evidence type="ECO:0000313" key="2">
    <source>
        <dbReference type="Proteomes" id="UP000517753"/>
    </source>
</evidence>
<proteinExistence type="predicted"/>
<name>A0A7Y9JZF2_9SPHN</name>
<dbReference type="RefSeq" id="WP_179507302.1">
    <property type="nucleotide sequence ID" value="NZ_JACCBY010000001.1"/>
</dbReference>
<protein>
    <submittedName>
        <fullName evidence="1">Uncharacterized protein</fullName>
    </submittedName>
</protein>
<keyword evidence="2" id="KW-1185">Reference proteome</keyword>
<sequence length="871" mass="90724">MAKQYKILTPDGQTMTVEGPEDATDDELISFAQEQLKTSGSKFAGRQTVVDRPVAQPTIAPEAQAPVSPETARLQRGQDALSSGILGKVNDVLGGGGIRHLLDNGAMLGLGDEISGLSNAAYNVLSSPFTGHFAPVEAYYGGRDAERAQQDAAREKSPISGTLAEIAGGFVGLNPTAAIATAPNALAAIRSGAKGGAILGGVAGFGGGRDAETSLTGGVLGGAFGGVLGAAAPVVASNVARTARGYRRFFGRDPNVALDVVGDALAADANTGAQAGAIMDRGHSLGVPVMLADTGENARALVASVGRQPGPSRTTVLNAVQERQLGQADRIRGAIERDLGPLSNQPDRAAAFRAQDRATAAEARERALTDLTQTAEGIGPNVDRLASGSQAREAFGTAYDAARSRSREAYNAPELVNPQPIEIPAEVFSRDMRSAADDFYGDGGGEMPATLRSIIDDAAAPDATTRTLTNIDRRLADFGGEATMSGNRSDAAFATRLRGILSDFADRAAPQPYRAALANAKSVRAEQGRLFETRDLPRTFANDRFGNPIVGDTSVPERLVRPGAPGGDTADSLIAAVGPDQAEAIMRQELRRNLDSMADLTPANTRALNTRYAEAVQRFPALADDLAAVNRHAATLTAAANAEQLAGREGSTAIEQGYNSLSRSPDEIGRALSTLADDQIPLFGEGLRNQLANQIGRRVDDADKARALIGTPNRRSVLERVFPNDGLDRFAETLAAEQAGNQTFRSATQGSDTAVRQAYDAQTTDPGLVEGVLDTGIRAGKDGWLSLIMSGLQKVRDTGRYGAGEAGKSVRQSIATLLTETDPSELQRILAEANAQAANRVAQDQRTMGGATQVGQRLSGGVVTGASGLGR</sequence>
<gene>
    <name evidence="1" type="ORF">HD841_000512</name>
</gene>
<dbReference type="Proteomes" id="UP000517753">
    <property type="component" value="Unassembled WGS sequence"/>
</dbReference>
<evidence type="ECO:0000313" key="1">
    <source>
        <dbReference type="EMBL" id="NYD88743.1"/>
    </source>
</evidence>
<accession>A0A7Y9JZF2</accession>
<dbReference type="AlphaFoldDB" id="A0A7Y9JZF2"/>
<dbReference type="EMBL" id="JACCBY010000001">
    <property type="protein sequence ID" value="NYD88743.1"/>
    <property type="molecule type" value="Genomic_DNA"/>
</dbReference>
<organism evidence="1 2">
    <name type="scientific">Sphingomonas melonis</name>
    <dbReference type="NCBI Taxonomy" id="152682"/>
    <lineage>
        <taxon>Bacteria</taxon>
        <taxon>Pseudomonadati</taxon>
        <taxon>Pseudomonadota</taxon>
        <taxon>Alphaproteobacteria</taxon>
        <taxon>Sphingomonadales</taxon>
        <taxon>Sphingomonadaceae</taxon>
        <taxon>Sphingomonas</taxon>
    </lineage>
</organism>